<feature type="transmembrane region" description="Helical" evidence="1">
    <location>
        <begin position="74"/>
        <end position="98"/>
    </location>
</feature>
<keyword evidence="1" id="KW-0812">Transmembrane</keyword>
<dbReference type="PANTHER" id="PTHR43155">
    <property type="entry name" value="CYCLIC DI-GMP PHOSPHODIESTERASE PA4108-RELATED"/>
    <property type="match status" value="1"/>
</dbReference>
<dbReference type="CDD" id="cd00077">
    <property type="entry name" value="HDc"/>
    <property type="match status" value="1"/>
</dbReference>
<gene>
    <name evidence="4" type="ORF">CGZ75_12745</name>
</gene>
<dbReference type="SMART" id="SM00471">
    <property type="entry name" value="HDc"/>
    <property type="match status" value="1"/>
</dbReference>
<dbReference type="PANTHER" id="PTHR43155:SF2">
    <property type="entry name" value="CYCLIC DI-GMP PHOSPHODIESTERASE PA4108"/>
    <property type="match status" value="1"/>
</dbReference>
<dbReference type="InterPro" id="IPR043128">
    <property type="entry name" value="Rev_trsase/Diguanyl_cyclase"/>
</dbReference>
<evidence type="ECO:0000256" key="1">
    <source>
        <dbReference type="SAM" id="Phobius"/>
    </source>
</evidence>
<dbReference type="PROSITE" id="PS50887">
    <property type="entry name" value="GGDEF"/>
    <property type="match status" value="1"/>
</dbReference>
<organism evidence="4 5">
    <name type="scientific">Paenibacillus herberti</name>
    <dbReference type="NCBI Taxonomy" id="1619309"/>
    <lineage>
        <taxon>Bacteria</taxon>
        <taxon>Bacillati</taxon>
        <taxon>Bacillota</taxon>
        <taxon>Bacilli</taxon>
        <taxon>Bacillales</taxon>
        <taxon>Paenibacillaceae</taxon>
        <taxon>Paenibacillus</taxon>
    </lineage>
</organism>
<evidence type="ECO:0000313" key="5">
    <source>
        <dbReference type="Proteomes" id="UP000215145"/>
    </source>
</evidence>
<feature type="domain" description="GGDEF" evidence="2">
    <location>
        <begin position="199"/>
        <end position="335"/>
    </location>
</feature>
<reference evidence="4 5" key="1">
    <citation type="submission" date="2017-07" db="EMBL/GenBank/DDBJ databases">
        <title>Paenibacillus herberti R33 genome sequencing and assembly.</title>
        <authorList>
            <person name="Su W."/>
        </authorList>
    </citation>
    <scope>NUCLEOTIDE SEQUENCE [LARGE SCALE GENOMIC DNA]</scope>
    <source>
        <strain evidence="4 5">R33</strain>
    </source>
</reference>
<keyword evidence="4" id="KW-0378">Hydrolase</keyword>
<accession>A0A229NVF4</accession>
<dbReference type="AlphaFoldDB" id="A0A229NVF4"/>
<feature type="transmembrane region" description="Helical" evidence="1">
    <location>
        <begin position="110"/>
        <end position="132"/>
    </location>
</feature>
<dbReference type="InterPro" id="IPR000160">
    <property type="entry name" value="GGDEF_dom"/>
</dbReference>
<protein>
    <submittedName>
        <fullName evidence="4">HD family phosphohydrolase</fullName>
    </submittedName>
</protein>
<dbReference type="OrthoDB" id="9759601at2"/>
<dbReference type="NCBIfam" id="TIGR00277">
    <property type="entry name" value="HDIG"/>
    <property type="match status" value="1"/>
</dbReference>
<dbReference type="InterPro" id="IPR003607">
    <property type="entry name" value="HD/PDEase_dom"/>
</dbReference>
<dbReference type="Proteomes" id="UP000215145">
    <property type="component" value="Unassembled WGS sequence"/>
</dbReference>
<keyword evidence="5" id="KW-1185">Reference proteome</keyword>
<dbReference type="Gene3D" id="1.10.3210.10">
    <property type="entry name" value="Hypothetical protein af1432"/>
    <property type="match status" value="1"/>
</dbReference>
<proteinExistence type="predicted"/>
<evidence type="ECO:0000259" key="2">
    <source>
        <dbReference type="PROSITE" id="PS50887"/>
    </source>
</evidence>
<evidence type="ECO:0000259" key="3">
    <source>
        <dbReference type="PROSITE" id="PS51832"/>
    </source>
</evidence>
<dbReference type="SMART" id="SM00267">
    <property type="entry name" value="GGDEF"/>
    <property type="match status" value="1"/>
</dbReference>
<dbReference type="GO" id="GO:0016787">
    <property type="term" value="F:hydrolase activity"/>
    <property type="evidence" value="ECO:0007669"/>
    <property type="project" value="UniProtKB-KW"/>
</dbReference>
<dbReference type="Pfam" id="PF00990">
    <property type="entry name" value="GGDEF"/>
    <property type="match status" value="1"/>
</dbReference>
<dbReference type="Pfam" id="PF13487">
    <property type="entry name" value="HD_5"/>
    <property type="match status" value="1"/>
</dbReference>
<feature type="transmembrane region" description="Helical" evidence="1">
    <location>
        <begin position="42"/>
        <end position="59"/>
    </location>
</feature>
<dbReference type="SUPFAM" id="SSF55073">
    <property type="entry name" value="Nucleotide cyclase"/>
    <property type="match status" value="1"/>
</dbReference>
<dbReference type="EMBL" id="NMUQ01000002">
    <property type="protein sequence ID" value="OXM13877.1"/>
    <property type="molecule type" value="Genomic_DNA"/>
</dbReference>
<dbReference type="NCBIfam" id="TIGR00254">
    <property type="entry name" value="GGDEF"/>
    <property type="match status" value="1"/>
</dbReference>
<dbReference type="InterPro" id="IPR006675">
    <property type="entry name" value="HDIG_dom"/>
</dbReference>
<keyword evidence="1" id="KW-0472">Membrane</keyword>
<name>A0A229NVF4_9BACL</name>
<dbReference type="SUPFAM" id="SSF109604">
    <property type="entry name" value="HD-domain/PDEase-like"/>
    <property type="match status" value="1"/>
</dbReference>
<comment type="caution">
    <text evidence="4">The sequence shown here is derived from an EMBL/GenBank/DDBJ whole genome shotgun (WGS) entry which is preliminary data.</text>
</comment>
<keyword evidence="1" id="KW-1133">Transmembrane helix</keyword>
<feature type="domain" description="HD-GYP" evidence="3">
    <location>
        <begin position="342"/>
        <end position="537"/>
    </location>
</feature>
<dbReference type="Gene3D" id="3.30.70.270">
    <property type="match status" value="1"/>
</dbReference>
<dbReference type="InterPro" id="IPR037522">
    <property type="entry name" value="HD_GYP_dom"/>
</dbReference>
<evidence type="ECO:0000313" key="4">
    <source>
        <dbReference type="EMBL" id="OXM13877.1"/>
    </source>
</evidence>
<dbReference type="PROSITE" id="PS51832">
    <property type="entry name" value="HD_GYP"/>
    <property type="match status" value="1"/>
</dbReference>
<sequence>MDSTIFLASLFIYGPQFSLMVLLVSTVVIIFNRHHVPWWKHYYNFITYSSMICGAYWAFKLMGGTFGDFKADELYAFVLALLAYFVVNISLVAAYFFLLYRNQLIPILALFVRESLFAYIGILLFSLVLVIMILKTGFFGLFLFLIIAVLLSHVFKQLFLMYHELNDKANKDQRTGLFNHSYLEEKLDEYIKLYREEGKSFSFAMLDLDDFKKYNDLHGHPQGDKLLSFIGSIIKEECQSHEFVCARYGGEEFAIIMPGLDKNKARMFINQLRKRINNSPFDGVDVLPHGCISFSAGVMEMNSDTFEKSQLVGFSDRAMYISKSKGKNVVTIYGEQTYLPQLFEHEINELEQQIRVFLSKDVYTFKHSKRVYSYAVDMAEVLGLCEEERRMLILGALIHDIGKLEVPREVLNKRAKLTSDEWELIKKHVTFGKEFLLATGKYADLVPLVELHHERYDGNGYPHALKGTEIPRLARMLCIIDSFDAMTTERPYQRTKSFHEALDEMRRCTGSQFDPELVVPFIRYIEGRIEQGDIPEEALQAMEQQQNQEA</sequence>
<dbReference type="CDD" id="cd01949">
    <property type="entry name" value="GGDEF"/>
    <property type="match status" value="1"/>
</dbReference>
<feature type="transmembrane region" description="Helical" evidence="1">
    <location>
        <begin position="6"/>
        <end position="30"/>
    </location>
</feature>
<dbReference type="InterPro" id="IPR029787">
    <property type="entry name" value="Nucleotide_cyclase"/>
</dbReference>